<accession>A0ABP2JA00</accession>
<sequence length="99" mass="11700">MKYHDYIWDLGGTLLDNYETSTAAFVETLAQFGIEEEHDKVYNALKVSTAFAIDQFAPTIEHFLENIRKMKRESLNILPCLREYLLYWRKSQTREDGTF</sequence>
<dbReference type="EMBL" id="AEDY01000051">
    <property type="protein sequence ID" value="EFO54361.1"/>
    <property type="molecule type" value="Genomic_DNA"/>
</dbReference>
<evidence type="ECO:0000313" key="1">
    <source>
        <dbReference type="EMBL" id="EFO54361.1"/>
    </source>
</evidence>
<gene>
    <name evidence="1" type="ORF">SIN_0935</name>
</gene>
<organism evidence="1">
    <name type="scientific">Streptococcus infantis SK1302</name>
    <dbReference type="NCBI Taxonomy" id="871237"/>
    <lineage>
        <taxon>Bacteria</taxon>
        <taxon>Bacillati</taxon>
        <taxon>Bacillota</taxon>
        <taxon>Bacilli</taxon>
        <taxon>Lactobacillales</taxon>
        <taxon>Streptococcaceae</taxon>
        <taxon>Streptococcus</taxon>
    </lineage>
</organism>
<reference evidence="1" key="1">
    <citation type="submission" date="2010-09" db="EMBL/GenBank/DDBJ databases">
        <authorList>
            <person name="Daugherty S.C."/>
            <person name="Kilian M."/>
            <person name="Tettelin H."/>
        </authorList>
    </citation>
    <scope>NUCLEOTIDE SEQUENCE [LARGE SCALE GENOMIC DNA]</scope>
    <source>
        <strain evidence="1">SK1302</strain>
    </source>
</reference>
<dbReference type="InterPro" id="IPR036412">
    <property type="entry name" value="HAD-like_sf"/>
</dbReference>
<dbReference type="SUPFAM" id="SSF56784">
    <property type="entry name" value="HAD-like"/>
    <property type="match status" value="1"/>
</dbReference>
<proteinExistence type="predicted"/>
<dbReference type="InterPro" id="IPR023198">
    <property type="entry name" value="PGP-like_dom2"/>
</dbReference>
<comment type="caution">
    <text evidence="1">The sequence shown here is derived from an EMBL/GenBank/DDBJ whole genome shotgun (WGS) entry which is preliminary data.</text>
</comment>
<name>A0ABP2JA00_9STRE</name>
<dbReference type="Gene3D" id="1.10.150.240">
    <property type="entry name" value="Putative phosphatase, domain 2"/>
    <property type="match status" value="1"/>
</dbReference>
<protein>
    <submittedName>
        <fullName evidence="1">Phosphoglycolate phosphatase</fullName>
    </submittedName>
</protein>